<proteinExistence type="predicted"/>
<dbReference type="InParanoid" id="B7FPR6"/>
<dbReference type="InterPro" id="IPR047574">
    <property type="entry name" value="AD"/>
</dbReference>
<organism evidence="3 4">
    <name type="scientific">Phaeodactylum tricornutum (strain CCAP 1055/1)</name>
    <dbReference type="NCBI Taxonomy" id="556484"/>
    <lineage>
        <taxon>Eukaryota</taxon>
        <taxon>Sar</taxon>
        <taxon>Stramenopiles</taxon>
        <taxon>Ochrophyta</taxon>
        <taxon>Bacillariophyta</taxon>
        <taxon>Bacillariophyceae</taxon>
        <taxon>Bacillariophycidae</taxon>
        <taxon>Naviculales</taxon>
        <taxon>Phaeodactylaceae</taxon>
        <taxon>Phaeodactylum</taxon>
    </lineage>
</organism>
<evidence type="ECO:0000313" key="4">
    <source>
        <dbReference type="Proteomes" id="UP000000759"/>
    </source>
</evidence>
<gene>
    <name evidence="3" type="ORF">PHATRDRAFT_42843</name>
</gene>
<dbReference type="RefSeq" id="XP_002177260.1">
    <property type="nucleotide sequence ID" value="XM_002177224.1"/>
</dbReference>
<feature type="region of interest" description="Disordered" evidence="1">
    <location>
        <begin position="1"/>
        <end position="21"/>
    </location>
</feature>
<evidence type="ECO:0000256" key="1">
    <source>
        <dbReference type="SAM" id="MobiDB-lite"/>
    </source>
</evidence>
<dbReference type="STRING" id="556484.B7FPR6"/>
<dbReference type="PaxDb" id="2850-Phatr42843"/>
<dbReference type="InterPro" id="IPR039683">
    <property type="entry name" value="Lsm12-like"/>
</dbReference>
<sequence length="208" mass="22514">MAREANGTTRTGATASSSSTGTVSQSLNVRFPVNTAWEFVLQNEAAPVSGTVYCTDEVSQTIVLLKSLVHTTLASEIRVVHLSGVISSKSIKATPESGLAPLSHPLPKVQKKALEERERRALRLAEESLRHINQKATVQGQAVFDRLLKACNEVVWKGESIIVLNQVQVDPPYGLDDCKTLQQSGKKKGALEEDSLDRVKKIVSSGIP</sequence>
<evidence type="ECO:0000313" key="3">
    <source>
        <dbReference type="EMBL" id="EEC51723.1"/>
    </source>
</evidence>
<dbReference type="GeneID" id="7196497"/>
<evidence type="ECO:0000259" key="2">
    <source>
        <dbReference type="PROSITE" id="PS52001"/>
    </source>
</evidence>
<dbReference type="OrthoDB" id="1057137at2759"/>
<dbReference type="SMART" id="SM00995">
    <property type="entry name" value="AD"/>
    <property type="match status" value="1"/>
</dbReference>
<name>B7FPR6_PHATC</name>
<feature type="domain" description="AD" evidence="2">
    <location>
        <begin position="107"/>
        <end position="208"/>
    </location>
</feature>
<accession>B7FPR6</accession>
<protein>
    <recommendedName>
        <fullName evidence="2">AD domain-containing protein</fullName>
    </recommendedName>
</protein>
<dbReference type="OMA" id="ACNEVEW"/>
<dbReference type="KEGG" id="pti:PHATRDRAFT_42843"/>
<dbReference type="Proteomes" id="UP000000759">
    <property type="component" value="Chromosome 1"/>
</dbReference>
<keyword evidence="4" id="KW-1185">Reference proteome</keyword>
<reference evidence="3 4" key="1">
    <citation type="journal article" date="2008" name="Nature">
        <title>The Phaeodactylum genome reveals the evolutionary history of diatom genomes.</title>
        <authorList>
            <person name="Bowler C."/>
            <person name="Allen A.E."/>
            <person name="Badger J.H."/>
            <person name="Grimwood J."/>
            <person name="Jabbari K."/>
            <person name="Kuo A."/>
            <person name="Maheswari U."/>
            <person name="Martens C."/>
            <person name="Maumus F."/>
            <person name="Otillar R.P."/>
            <person name="Rayko E."/>
            <person name="Salamov A."/>
            <person name="Vandepoele K."/>
            <person name="Beszteri B."/>
            <person name="Gruber A."/>
            <person name="Heijde M."/>
            <person name="Katinka M."/>
            <person name="Mock T."/>
            <person name="Valentin K."/>
            <person name="Verret F."/>
            <person name="Berges J.A."/>
            <person name="Brownlee C."/>
            <person name="Cadoret J.P."/>
            <person name="Chiovitti A."/>
            <person name="Choi C.J."/>
            <person name="Coesel S."/>
            <person name="De Martino A."/>
            <person name="Detter J.C."/>
            <person name="Durkin C."/>
            <person name="Falciatore A."/>
            <person name="Fournet J."/>
            <person name="Haruta M."/>
            <person name="Huysman M.J."/>
            <person name="Jenkins B.D."/>
            <person name="Jiroutova K."/>
            <person name="Jorgensen R.E."/>
            <person name="Joubert Y."/>
            <person name="Kaplan A."/>
            <person name="Kroger N."/>
            <person name="Kroth P.G."/>
            <person name="La Roche J."/>
            <person name="Lindquist E."/>
            <person name="Lommer M."/>
            <person name="Martin-Jezequel V."/>
            <person name="Lopez P.J."/>
            <person name="Lucas S."/>
            <person name="Mangogna M."/>
            <person name="McGinnis K."/>
            <person name="Medlin L.K."/>
            <person name="Montsant A."/>
            <person name="Oudot-Le Secq M.P."/>
            <person name="Napoli C."/>
            <person name="Obornik M."/>
            <person name="Parker M.S."/>
            <person name="Petit J.L."/>
            <person name="Porcel B.M."/>
            <person name="Poulsen N."/>
            <person name="Robison M."/>
            <person name="Rychlewski L."/>
            <person name="Rynearson T.A."/>
            <person name="Schmutz J."/>
            <person name="Shapiro H."/>
            <person name="Siaut M."/>
            <person name="Stanley M."/>
            <person name="Sussman M.R."/>
            <person name="Taylor A.R."/>
            <person name="Vardi A."/>
            <person name="von Dassow P."/>
            <person name="Vyverman W."/>
            <person name="Willis A."/>
            <person name="Wyrwicz L.S."/>
            <person name="Rokhsar D.S."/>
            <person name="Weissenbach J."/>
            <person name="Armbrust E.V."/>
            <person name="Green B.R."/>
            <person name="Van de Peer Y."/>
            <person name="Grigoriev I.V."/>
        </authorList>
    </citation>
    <scope>NUCLEOTIDE SEQUENCE [LARGE SCALE GENOMIC DNA]</scope>
    <source>
        <strain evidence="3 4">CCAP 1055/1</strain>
    </source>
</reference>
<dbReference type="Pfam" id="PF09793">
    <property type="entry name" value="AD"/>
    <property type="match status" value="1"/>
</dbReference>
<reference evidence="4" key="2">
    <citation type="submission" date="2008-08" db="EMBL/GenBank/DDBJ databases">
        <authorList>
            <consortium name="Diatom Consortium"/>
            <person name="Grigoriev I."/>
            <person name="Grimwood J."/>
            <person name="Kuo A."/>
            <person name="Otillar R.P."/>
            <person name="Salamov A."/>
            <person name="Detter J.C."/>
            <person name="Lindquist E."/>
            <person name="Shapiro H."/>
            <person name="Lucas S."/>
            <person name="Glavina del Rio T."/>
            <person name="Pitluck S."/>
            <person name="Rokhsar D."/>
            <person name="Bowler C."/>
        </authorList>
    </citation>
    <scope>GENOME REANNOTATION</scope>
    <source>
        <strain evidence="4">CCAP 1055/1</strain>
    </source>
</reference>
<dbReference type="InterPro" id="IPR019181">
    <property type="entry name" value="LSM12_ABD"/>
</dbReference>
<dbReference type="AlphaFoldDB" id="B7FPR6"/>
<dbReference type="HOGENOM" id="CLU_1323158_0_0_1"/>
<dbReference type="EMBL" id="CM000605">
    <property type="protein sequence ID" value="EEC51723.1"/>
    <property type="molecule type" value="Genomic_DNA"/>
</dbReference>
<dbReference type="PROSITE" id="PS52001">
    <property type="entry name" value="AD"/>
    <property type="match status" value="1"/>
</dbReference>
<dbReference type="eggNOG" id="ENOG502RRBH">
    <property type="taxonomic scope" value="Eukaryota"/>
</dbReference>
<dbReference type="FunCoup" id="B7FPR6">
    <property type="interactions" value="100"/>
</dbReference>
<dbReference type="PANTHER" id="PTHR13542">
    <property type="entry name" value="LSM12 HOMOLOG"/>
    <property type="match status" value="1"/>
</dbReference>